<keyword evidence="5 11" id="KW-1133">Transmembrane helix</keyword>
<keyword evidence="3" id="KW-1003">Cell membrane</keyword>
<dbReference type="AlphaFoldDB" id="A0A8J2RLH0"/>
<gene>
    <name evidence="13" type="ORF">DGAL_LOCUS475</name>
</gene>
<keyword evidence="6 10" id="KW-0297">G-protein coupled receptor</keyword>
<dbReference type="OrthoDB" id="6117944at2759"/>
<evidence type="ECO:0000256" key="10">
    <source>
        <dbReference type="RuleBase" id="RU000688"/>
    </source>
</evidence>
<feature type="transmembrane region" description="Helical" evidence="11">
    <location>
        <begin position="164"/>
        <end position="185"/>
    </location>
</feature>
<keyword evidence="7 11" id="KW-0472">Membrane</keyword>
<keyword evidence="14" id="KW-1185">Reference proteome</keyword>
<dbReference type="PANTHER" id="PTHR24228">
    <property type="entry name" value="B2 BRADYKININ RECEPTOR/ANGIOTENSIN II RECEPTOR"/>
    <property type="match status" value="1"/>
</dbReference>
<dbReference type="InterPro" id="IPR017452">
    <property type="entry name" value="GPCR_Rhodpsn_7TM"/>
</dbReference>
<feature type="transmembrane region" description="Helical" evidence="11">
    <location>
        <begin position="214"/>
        <end position="236"/>
    </location>
</feature>
<evidence type="ECO:0000256" key="11">
    <source>
        <dbReference type="SAM" id="Phobius"/>
    </source>
</evidence>
<feature type="transmembrane region" description="Helical" evidence="11">
    <location>
        <begin position="48"/>
        <end position="73"/>
    </location>
</feature>
<dbReference type="CDD" id="cd15210">
    <property type="entry name" value="7tmA_GPR84-like"/>
    <property type="match status" value="1"/>
</dbReference>
<evidence type="ECO:0000256" key="9">
    <source>
        <dbReference type="ARBA" id="ARBA00023224"/>
    </source>
</evidence>
<dbReference type="SUPFAM" id="SSF81321">
    <property type="entry name" value="Family A G protein-coupled receptor-like"/>
    <property type="match status" value="1"/>
</dbReference>
<comment type="similarity">
    <text evidence="2 10">Belongs to the G-protein coupled receptor 1 family.</text>
</comment>
<dbReference type="PANTHER" id="PTHR24228:SF71">
    <property type="entry name" value="PROTEIN TRAPPED IN ENDODERM-1"/>
    <property type="match status" value="1"/>
</dbReference>
<evidence type="ECO:0000259" key="12">
    <source>
        <dbReference type="PROSITE" id="PS50262"/>
    </source>
</evidence>
<evidence type="ECO:0000256" key="4">
    <source>
        <dbReference type="ARBA" id="ARBA00022692"/>
    </source>
</evidence>
<dbReference type="GO" id="GO:0004930">
    <property type="term" value="F:G protein-coupled receptor activity"/>
    <property type="evidence" value="ECO:0007669"/>
    <property type="project" value="UniProtKB-KW"/>
</dbReference>
<keyword evidence="9 10" id="KW-0807">Transducer</keyword>
<dbReference type="GO" id="GO:0005886">
    <property type="term" value="C:plasma membrane"/>
    <property type="evidence" value="ECO:0007669"/>
    <property type="project" value="UniProtKB-SubCell"/>
</dbReference>
<keyword evidence="8 10" id="KW-0675">Receptor</keyword>
<dbReference type="Pfam" id="PF00001">
    <property type="entry name" value="7tm_1"/>
    <property type="match status" value="1"/>
</dbReference>
<feature type="domain" description="G-protein coupled receptors family 1 profile" evidence="12">
    <location>
        <begin position="64"/>
        <end position="344"/>
    </location>
</feature>
<dbReference type="PRINTS" id="PR00237">
    <property type="entry name" value="GPCRRHODOPSN"/>
</dbReference>
<dbReference type="EMBL" id="CAKKLH010000002">
    <property type="protein sequence ID" value="CAH0098422.1"/>
    <property type="molecule type" value="Genomic_DNA"/>
</dbReference>
<feature type="transmembrane region" description="Helical" evidence="11">
    <location>
        <begin position="85"/>
        <end position="106"/>
    </location>
</feature>
<feature type="transmembrane region" description="Helical" evidence="11">
    <location>
        <begin position="325"/>
        <end position="346"/>
    </location>
</feature>
<reference evidence="13" key="1">
    <citation type="submission" date="2021-11" db="EMBL/GenBank/DDBJ databases">
        <authorList>
            <person name="Schell T."/>
        </authorList>
    </citation>
    <scope>NUCLEOTIDE SEQUENCE</scope>
    <source>
        <strain evidence="13">M5</strain>
    </source>
</reference>
<evidence type="ECO:0000256" key="2">
    <source>
        <dbReference type="ARBA" id="ARBA00010663"/>
    </source>
</evidence>
<comment type="caution">
    <text evidence="13">The sequence shown here is derived from an EMBL/GenBank/DDBJ whole genome shotgun (WGS) entry which is preliminary data.</text>
</comment>
<comment type="subcellular location">
    <subcellularLocation>
        <location evidence="1">Cell membrane</location>
        <topology evidence="1">Multi-pass membrane protein</topology>
    </subcellularLocation>
</comment>
<evidence type="ECO:0000313" key="14">
    <source>
        <dbReference type="Proteomes" id="UP000789390"/>
    </source>
</evidence>
<protein>
    <recommendedName>
        <fullName evidence="12">G-protein coupled receptors family 1 profile domain-containing protein</fullName>
    </recommendedName>
</protein>
<dbReference type="SMART" id="SM01381">
    <property type="entry name" value="7TM_GPCR_Srsx"/>
    <property type="match status" value="1"/>
</dbReference>
<evidence type="ECO:0000256" key="6">
    <source>
        <dbReference type="ARBA" id="ARBA00023040"/>
    </source>
</evidence>
<evidence type="ECO:0000256" key="8">
    <source>
        <dbReference type="ARBA" id="ARBA00023170"/>
    </source>
</evidence>
<evidence type="ECO:0000256" key="5">
    <source>
        <dbReference type="ARBA" id="ARBA00022989"/>
    </source>
</evidence>
<accession>A0A8J2RLH0</accession>
<sequence length="418" mass="46844">MEDSLISSAAAASQWNNMNNDSSLTADVYNESVTSAHHPIRYPREASYFAAACAILFVFIGIGGNSLTVAALVRSRKLRSHATTAFVLSLAGSDLLFCAFNLPLTASRYIYESWILGDTLCRLFPFFFYGNVAASLFSMVLITINRYILIASPSWYDKIYRRPLIVLMILGSWLFSFLMMTPPLLGIWGDLGLNPATFSCTILPGENGKSPKKFFFAFGFLIPCLTIIVSYTCIFIKVKQSRRNVMAHSPGTSGNNRQEEANLPVIKSVKNKSSKKSSSEKHQRRDDLRLTRMMLIIFCCFLLCFLPLMVVNVADDEKKTKVPVIHVMASILAWASSVINPFIYAFSNRQYRSAYRQLLCGSSRSARLTSQTQTSRSSGRTFLTDMLHYTAHAEKVKVIRATNNTNKEEGEQQQLPRA</sequence>
<evidence type="ECO:0000256" key="7">
    <source>
        <dbReference type="ARBA" id="ARBA00023136"/>
    </source>
</evidence>
<feature type="transmembrane region" description="Helical" evidence="11">
    <location>
        <begin position="293"/>
        <end position="313"/>
    </location>
</feature>
<proteinExistence type="inferred from homology"/>
<organism evidence="13 14">
    <name type="scientific">Daphnia galeata</name>
    <dbReference type="NCBI Taxonomy" id="27404"/>
    <lineage>
        <taxon>Eukaryota</taxon>
        <taxon>Metazoa</taxon>
        <taxon>Ecdysozoa</taxon>
        <taxon>Arthropoda</taxon>
        <taxon>Crustacea</taxon>
        <taxon>Branchiopoda</taxon>
        <taxon>Diplostraca</taxon>
        <taxon>Cladocera</taxon>
        <taxon>Anomopoda</taxon>
        <taxon>Daphniidae</taxon>
        <taxon>Daphnia</taxon>
    </lineage>
</organism>
<evidence type="ECO:0000313" key="13">
    <source>
        <dbReference type="EMBL" id="CAH0098422.1"/>
    </source>
</evidence>
<dbReference type="Proteomes" id="UP000789390">
    <property type="component" value="Unassembled WGS sequence"/>
</dbReference>
<evidence type="ECO:0000256" key="1">
    <source>
        <dbReference type="ARBA" id="ARBA00004651"/>
    </source>
</evidence>
<evidence type="ECO:0000256" key="3">
    <source>
        <dbReference type="ARBA" id="ARBA00022475"/>
    </source>
</evidence>
<dbReference type="PROSITE" id="PS50262">
    <property type="entry name" value="G_PROTEIN_RECEP_F1_2"/>
    <property type="match status" value="1"/>
</dbReference>
<name>A0A8J2RLH0_9CRUS</name>
<dbReference type="InterPro" id="IPR000276">
    <property type="entry name" value="GPCR_Rhodpsn"/>
</dbReference>
<keyword evidence="4 10" id="KW-0812">Transmembrane</keyword>
<dbReference type="FunFam" id="1.20.1070.10:FF:000312">
    <property type="entry name" value="protein trapped in endoderm-1"/>
    <property type="match status" value="1"/>
</dbReference>
<feature type="transmembrane region" description="Helical" evidence="11">
    <location>
        <begin position="126"/>
        <end position="144"/>
    </location>
</feature>
<dbReference type="PROSITE" id="PS00237">
    <property type="entry name" value="G_PROTEIN_RECEP_F1_1"/>
    <property type="match status" value="1"/>
</dbReference>
<dbReference type="Gene3D" id="1.20.1070.10">
    <property type="entry name" value="Rhodopsin 7-helix transmembrane proteins"/>
    <property type="match status" value="1"/>
</dbReference>